<accession>A0A1B9F8J8</accession>
<evidence type="ECO:0000256" key="3">
    <source>
        <dbReference type="ARBA" id="ARBA00022490"/>
    </source>
</evidence>
<evidence type="ECO:0000313" key="14">
    <source>
        <dbReference type="EMBL" id="OCC16257.1"/>
    </source>
</evidence>
<dbReference type="PATRIC" id="fig|1156395.6.peg.73"/>
<dbReference type="InterPro" id="IPR036968">
    <property type="entry name" value="Enolpyruvate_Tfrase_sf"/>
</dbReference>
<dbReference type="Proteomes" id="UP000093080">
    <property type="component" value="Unassembled WGS sequence"/>
</dbReference>
<feature type="binding site" evidence="12">
    <location>
        <position position="353"/>
    </location>
    <ligand>
        <name>UDP-N-acetyl-alpha-D-glucosamine</name>
        <dbReference type="ChEBI" id="CHEBI:57705"/>
    </ligand>
</feature>
<evidence type="ECO:0000256" key="6">
    <source>
        <dbReference type="ARBA" id="ARBA00022960"/>
    </source>
</evidence>
<evidence type="ECO:0000256" key="10">
    <source>
        <dbReference type="ARBA" id="ARBA00038367"/>
    </source>
</evidence>
<evidence type="ECO:0000256" key="9">
    <source>
        <dbReference type="ARBA" id="ARBA00023316"/>
    </source>
</evidence>
<dbReference type="GO" id="GO:0019277">
    <property type="term" value="P:UDP-N-acetylgalactosamine biosynthetic process"/>
    <property type="evidence" value="ECO:0007669"/>
    <property type="project" value="InterPro"/>
</dbReference>
<keyword evidence="5 12" id="KW-0808">Transferase</keyword>
<dbReference type="InterPro" id="IPR013792">
    <property type="entry name" value="RNA3'P_cycl/enolpyr_Trfase_a/b"/>
</dbReference>
<dbReference type="UniPathway" id="UPA00219"/>
<evidence type="ECO:0000256" key="4">
    <source>
        <dbReference type="ARBA" id="ARBA00022618"/>
    </source>
</evidence>
<dbReference type="NCBIfam" id="TIGR01072">
    <property type="entry name" value="murA"/>
    <property type="match status" value="1"/>
</dbReference>
<dbReference type="Gene3D" id="3.65.10.10">
    <property type="entry name" value="Enolpyruvate transferase domain"/>
    <property type="match status" value="2"/>
</dbReference>
<dbReference type="GO" id="GO:0051301">
    <property type="term" value="P:cell division"/>
    <property type="evidence" value="ECO:0007669"/>
    <property type="project" value="UniProtKB-KW"/>
</dbReference>
<dbReference type="PANTHER" id="PTHR43783">
    <property type="entry name" value="UDP-N-ACETYLGLUCOSAMINE 1-CARBOXYVINYLTRANSFERASE"/>
    <property type="match status" value="1"/>
</dbReference>
<dbReference type="AlphaFoldDB" id="A0A1B9F8J8"/>
<feature type="modified residue" description="2-(S-cysteinyl)pyruvic acid O-phosphothioketal" evidence="12">
    <location>
        <position position="143"/>
    </location>
</feature>
<keyword evidence="7 12" id="KW-0573">Peptidoglycan synthesis</keyword>
<dbReference type="InterPro" id="IPR050068">
    <property type="entry name" value="MurA_subfamily"/>
</dbReference>
<feature type="active site" description="Proton donor" evidence="12">
    <location>
        <position position="143"/>
    </location>
</feature>
<dbReference type="GO" id="GO:0009252">
    <property type="term" value="P:peptidoglycan biosynthetic process"/>
    <property type="evidence" value="ECO:0007669"/>
    <property type="project" value="UniProtKB-UniRule"/>
</dbReference>
<evidence type="ECO:0000313" key="15">
    <source>
        <dbReference type="Proteomes" id="UP000093080"/>
    </source>
</evidence>
<gene>
    <name evidence="12" type="primary">murA</name>
    <name evidence="14" type="ORF">DBT_0074</name>
</gene>
<dbReference type="GO" id="GO:0005737">
    <property type="term" value="C:cytoplasm"/>
    <property type="evidence" value="ECO:0007669"/>
    <property type="project" value="UniProtKB-SubCell"/>
</dbReference>
<feature type="binding site" evidence="12">
    <location>
        <position position="331"/>
    </location>
    <ligand>
        <name>UDP-N-acetyl-alpha-D-glucosamine</name>
        <dbReference type="ChEBI" id="CHEBI:57705"/>
    </ligand>
</feature>
<keyword evidence="4 12" id="KW-0132">Cell division</keyword>
<dbReference type="InterPro" id="IPR005750">
    <property type="entry name" value="UDP_GlcNAc_COvinyl_MurA"/>
</dbReference>
<dbReference type="GO" id="GO:0071555">
    <property type="term" value="P:cell wall organization"/>
    <property type="evidence" value="ECO:0007669"/>
    <property type="project" value="UniProtKB-KW"/>
</dbReference>
<evidence type="ECO:0000259" key="13">
    <source>
        <dbReference type="Pfam" id="PF00275"/>
    </source>
</evidence>
<name>A0A1B9F8J8_9BACT</name>
<dbReference type="FunFam" id="3.65.10.10:FF:000001">
    <property type="entry name" value="UDP-N-acetylglucosamine 1-carboxyvinyltransferase"/>
    <property type="match status" value="1"/>
</dbReference>
<dbReference type="CDD" id="cd01555">
    <property type="entry name" value="UdpNAET"/>
    <property type="match status" value="1"/>
</dbReference>
<keyword evidence="12" id="KW-0670">Pyruvate</keyword>
<comment type="catalytic activity">
    <reaction evidence="11 12">
        <text>phosphoenolpyruvate + UDP-N-acetyl-alpha-D-glucosamine = UDP-N-acetyl-3-O-(1-carboxyvinyl)-alpha-D-glucosamine + phosphate</text>
        <dbReference type="Rhea" id="RHEA:18681"/>
        <dbReference type="ChEBI" id="CHEBI:43474"/>
        <dbReference type="ChEBI" id="CHEBI:57705"/>
        <dbReference type="ChEBI" id="CHEBI:58702"/>
        <dbReference type="ChEBI" id="CHEBI:68483"/>
        <dbReference type="EC" id="2.5.1.7"/>
    </reaction>
</comment>
<evidence type="ECO:0000256" key="2">
    <source>
        <dbReference type="ARBA" id="ARBA00004752"/>
    </source>
</evidence>
<comment type="caution">
    <text evidence="12">Lacks conserved residue(s) required for the propagation of feature annotation.</text>
</comment>
<comment type="function">
    <text evidence="12">Cell wall formation. Adds enolpyruvyl to UDP-N-acetylglucosamine.</text>
</comment>
<dbReference type="EMBL" id="MAGO01000001">
    <property type="protein sequence ID" value="OCC16257.1"/>
    <property type="molecule type" value="Genomic_DNA"/>
</dbReference>
<organism evidence="14 15">
    <name type="scientific">Dissulfuribacter thermophilus</name>
    <dbReference type="NCBI Taxonomy" id="1156395"/>
    <lineage>
        <taxon>Bacteria</taxon>
        <taxon>Pseudomonadati</taxon>
        <taxon>Thermodesulfobacteriota</taxon>
        <taxon>Dissulfuribacteria</taxon>
        <taxon>Dissulfuribacterales</taxon>
        <taxon>Dissulfuribacteraceae</taxon>
        <taxon>Dissulfuribacter</taxon>
    </lineage>
</organism>
<protein>
    <recommendedName>
        <fullName evidence="12">UDP-N-acetylglucosamine 1-carboxyvinyltransferase</fullName>
        <ecNumber evidence="12">2.5.1.7</ecNumber>
    </recommendedName>
    <alternativeName>
        <fullName evidence="12">Enoylpyruvate transferase</fullName>
    </alternativeName>
    <alternativeName>
        <fullName evidence="12">UDP-N-acetylglucosamine enolpyruvyl transferase</fullName>
        <shortName evidence="12">EPT</shortName>
    </alternativeName>
</protein>
<feature type="domain" description="Enolpyruvate transferase" evidence="13">
    <location>
        <begin position="26"/>
        <end position="432"/>
    </location>
</feature>
<feature type="binding site" evidence="12">
    <location>
        <begin position="41"/>
        <end position="42"/>
    </location>
    <ligand>
        <name>phosphoenolpyruvate</name>
        <dbReference type="ChEBI" id="CHEBI:58702"/>
    </ligand>
</feature>
<proteinExistence type="inferred from homology"/>
<dbReference type="PANTHER" id="PTHR43783:SF1">
    <property type="entry name" value="UDP-N-ACETYLGLUCOSAMINE 1-CARBOXYVINYLTRANSFERASE"/>
    <property type="match status" value="1"/>
</dbReference>
<comment type="subcellular location">
    <subcellularLocation>
        <location evidence="1 12">Cytoplasm</location>
    </subcellularLocation>
</comment>
<dbReference type="Pfam" id="PF00275">
    <property type="entry name" value="EPSP_synthase"/>
    <property type="match status" value="1"/>
</dbReference>
<comment type="similarity">
    <text evidence="10 12">Belongs to the EPSP synthase family. MurA subfamily.</text>
</comment>
<comment type="pathway">
    <text evidence="2 12">Cell wall biogenesis; peptidoglycan biosynthesis.</text>
</comment>
<dbReference type="InterPro" id="IPR001986">
    <property type="entry name" value="Enolpyruvate_Tfrase_dom"/>
</dbReference>
<dbReference type="GO" id="GO:0008360">
    <property type="term" value="P:regulation of cell shape"/>
    <property type="evidence" value="ECO:0007669"/>
    <property type="project" value="UniProtKB-KW"/>
</dbReference>
<keyword evidence="6 12" id="KW-0133">Cell shape</keyword>
<sequence>MLRRIIPRGIFTVNLMENEYSGLKIRGGNPLEGSLRISGAKNAALPVLCATILSSGKFEVSNCPRLTDVFTLLELLKSLGARWEWDTDGSVLEPPPPLNIDTSHINSFEAPFELVQKMRASFLVLGPLLARFGRAKVPLPGGCEIGARPVNFHLAGLEALGAQWKIESGFVDVSVHKLKGARILLDFPSVTGTENILMAATLAHGKTIIENAAMEPEVVDLGSMLKNMGAKIEGLGTSTIVVEGVKSLRPVPWTIIPDRIEAGTFMMAVGIAGGRLELKNANPAHLDAVISKLAASGLEIHQKKDAIEVRRRTRIKSVDVTTMPYPGFPTDLQAQMTAMMAFSSGLSVITEQIFENRFRHVDELRRLGADIRVEQRSAIIRGKDELTGAPLTATDLRASASLVIAGLGAKGTTTVFDIHHLDRGYEGLDEKLRSVGAEIKRI</sequence>
<feature type="binding site" evidence="12">
    <location>
        <position position="119"/>
    </location>
    <ligand>
        <name>UDP-N-acetyl-alpha-D-glucosamine</name>
        <dbReference type="ChEBI" id="CHEBI:57705"/>
    </ligand>
</feature>
<dbReference type="SUPFAM" id="SSF55205">
    <property type="entry name" value="EPT/RTPC-like"/>
    <property type="match status" value="1"/>
</dbReference>
<evidence type="ECO:0000256" key="12">
    <source>
        <dbReference type="HAMAP-Rule" id="MF_00111"/>
    </source>
</evidence>
<dbReference type="NCBIfam" id="NF006873">
    <property type="entry name" value="PRK09369.1"/>
    <property type="match status" value="1"/>
</dbReference>
<dbReference type="GO" id="GO:0008760">
    <property type="term" value="F:UDP-N-acetylglucosamine 1-carboxyvinyltransferase activity"/>
    <property type="evidence" value="ECO:0007669"/>
    <property type="project" value="UniProtKB-UniRule"/>
</dbReference>
<keyword evidence="8 12" id="KW-0131">Cell cycle</keyword>
<evidence type="ECO:0000256" key="5">
    <source>
        <dbReference type="ARBA" id="ARBA00022679"/>
    </source>
</evidence>
<dbReference type="EC" id="2.5.1.7" evidence="12"/>
<dbReference type="STRING" id="1156395.DBT_0074"/>
<evidence type="ECO:0000256" key="8">
    <source>
        <dbReference type="ARBA" id="ARBA00023306"/>
    </source>
</evidence>
<keyword evidence="3 12" id="KW-0963">Cytoplasm</keyword>
<evidence type="ECO:0000256" key="1">
    <source>
        <dbReference type="ARBA" id="ARBA00004496"/>
    </source>
</evidence>
<evidence type="ECO:0000256" key="7">
    <source>
        <dbReference type="ARBA" id="ARBA00022984"/>
    </source>
</evidence>
<keyword evidence="15" id="KW-1185">Reference proteome</keyword>
<dbReference type="HAMAP" id="MF_00111">
    <property type="entry name" value="MurA"/>
    <property type="match status" value="1"/>
</dbReference>
<reference evidence="14 15" key="1">
    <citation type="submission" date="2016-06" db="EMBL/GenBank/DDBJ databases">
        <title>Respiratory ammonification of nitrate coupled to the oxidation of elemental sulfur in deep-sea autotrophic thermophilic bacteria.</title>
        <authorList>
            <person name="Slobodkina G.B."/>
            <person name="Mardanov A.V."/>
            <person name="Ravin N.V."/>
            <person name="Frolova A.A."/>
            <person name="Viryasiv M.B."/>
            <person name="Chernyh N.A."/>
            <person name="Bonch-Osmolovskaya E.A."/>
            <person name="Slobodkin A.I."/>
        </authorList>
    </citation>
    <scope>NUCLEOTIDE SEQUENCE [LARGE SCALE GENOMIC DNA]</scope>
    <source>
        <strain evidence="14 15">S69</strain>
    </source>
</reference>
<keyword evidence="9 12" id="KW-0961">Cell wall biogenesis/degradation</keyword>
<comment type="caution">
    <text evidence="14">The sequence shown here is derived from an EMBL/GenBank/DDBJ whole genome shotgun (WGS) entry which is preliminary data.</text>
</comment>
<evidence type="ECO:0000256" key="11">
    <source>
        <dbReference type="ARBA" id="ARBA00047527"/>
    </source>
</evidence>